<organism evidence="1 2">
    <name type="scientific">Qipengyuania marisflavi</name>
    <dbReference type="NCBI Taxonomy" id="2486356"/>
    <lineage>
        <taxon>Bacteria</taxon>
        <taxon>Pseudomonadati</taxon>
        <taxon>Pseudomonadota</taxon>
        <taxon>Alphaproteobacteria</taxon>
        <taxon>Sphingomonadales</taxon>
        <taxon>Erythrobacteraceae</taxon>
        <taxon>Qipengyuania</taxon>
    </lineage>
</organism>
<accession>A0A5S3PYS0</accession>
<dbReference type="OrthoDB" id="7505503at2"/>
<sequence>MEACPGPSLDTGASPQPCYAARTMMRRCYPIALCVAPLLGGCATSASDRYPSLATRDIERAQGQFEPVASTRLDVPPVETGLVGDLGTRLAALVAQAREAHADFTAAQGSAARLAAAARGSSAGSDSWAAAQVALADLDSARSQSAIALGDLDILFVAASVEAQDRAAIDSARAQVIDLVKQEDAVLEQLRAQVR</sequence>
<comment type="caution">
    <text evidence="1">The sequence shown here is derived from an EMBL/GenBank/DDBJ whole genome shotgun (WGS) entry which is preliminary data.</text>
</comment>
<keyword evidence="2" id="KW-1185">Reference proteome</keyword>
<evidence type="ECO:0008006" key="3">
    <source>
        <dbReference type="Google" id="ProtNLM"/>
    </source>
</evidence>
<proteinExistence type="predicted"/>
<dbReference type="RefSeq" id="WP_138617002.1">
    <property type="nucleotide sequence ID" value="NZ_VCAO01000002.1"/>
</dbReference>
<protein>
    <recommendedName>
        <fullName evidence="3">DUF4398 domain-containing protein</fullName>
    </recommendedName>
</protein>
<evidence type="ECO:0000313" key="2">
    <source>
        <dbReference type="Proteomes" id="UP000309668"/>
    </source>
</evidence>
<dbReference type="EMBL" id="VCAO01000002">
    <property type="protein sequence ID" value="TMM48966.1"/>
    <property type="molecule type" value="Genomic_DNA"/>
</dbReference>
<reference evidence="1 2" key="1">
    <citation type="submission" date="2019-05" db="EMBL/GenBank/DDBJ databases">
        <title>Erythrobacter marisflavi sp. nov., isolated from isolated from water of an estuary environment.</title>
        <authorList>
            <person name="Yoon J.-H."/>
        </authorList>
    </citation>
    <scope>NUCLEOTIDE SEQUENCE [LARGE SCALE GENOMIC DNA]</scope>
    <source>
        <strain evidence="1 2">KEM-5</strain>
    </source>
</reference>
<evidence type="ECO:0000313" key="1">
    <source>
        <dbReference type="EMBL" id="TMM48966.1"/>
    </source>
</evidence>
<dbReference type="AlphaFoldDB" id="A0A5S3PYS0"/>
<dbReference type="Proteomes" id="UP000309668">
    <property type="component" value="Unassembled WGS sequence"/>
</dbReference>
<name>A0A5S3PYS0_9SPHN</name>
<gene>
    <name evidence="1" type="ORF">FEV51_06205</name>
</gene>